<evidence type="ECO:0000256" key="2">
    <source>
        <dbReference type="PROSITE-ProRule" id="PRU00335"/>
    </source>
</evidence>
<dbReference type="EMBL" id="PZFR01000086">
    <property type="protein sequence ID" value="PTI67296.1"/>
    <property type="molecule type" value="Genomic_DNA"/>
</dbReference>
<evidence type="ECO:0000256" key="1">
    <source>
        <dbReference type="ARBA" id="ARBA00023125"/>
    </source>
</evidence>
<name>A0A9Q6MTR0_9STAP</name>
<dbReference type="Proteomes" id="UP000241960">
    <property type="component" value="Unassembled WGS sequence"/>
</dbReference>
<dbReference type="SUPFAM" id="SSF46689">
    <property type="entry name" value="Homeodomain-like"/>
    <property type="match status" value="1"/>
</dbReference>
<dbReference type="EMBL" id="PZFQ01000053">
    <property type="protein sequence ID" value="PTI73993.1"/>
    <property type="molecule type" value="Genomic_DNA"/>
</dbReference>
<dbReference type="Gene3D" id="1.10.357.10">
    <property type="entry name" value="Tetracycline Repressor, domain 2"/>
    <property type="match status" value="1"/>
</dbReference>
<comment type="caution">
    <text evidence="5">The sequence shown here is derived from an EMBL/GenBank/DDBJ whole genome shotgun (WGS) entry which is preliminary data.</text>
</comment>
<dbReference type="Proteomes" id="UP000240859">
    <property type="component" value="Unassembled WGS sequence"/>
</dbReference>
<sequence length="187" mass="21795">MTTTHVDPRITRTKKLLMDAFREIAKEKKIHTITVKDITDRATVNRATFYAHFYDKYDIMDYTLSQTILKNLNDTLDIVSELNAQTLCTIFIKITRYINETHNECQLNSDAYGEVVEKRIKEELEDIFLTLLVQEHPNEDREALATSARFLAWGLYGIAKHWFHTSDLPARAYIDKALPLLMTQILK</sequence>
<feature type="DNA-binding region" description="H-T-H motif" evidence="2">
    <location>
        <begin position="34"/>
        <end position="53"/>
    </location>
</feature>
<dbReference type="InterPro" id="IPR009057">
    <property type="entry name" value="Homeodomain-like_sf"/>
</dbReference>
<proteinExistence type="predicted"/>
<keyword evidence="1 2" id="KW-0238">DNA-binding</keyword>
<organism evidence="5 7">
    <name type="scientific">Staphylococcus succinus</name>
    <dbReference type="NCBI Taxonomy" id="61015"/>
    <lineage>
        <taxon>Bacteria</taxon>
        <taxon>Bacillati</taxon>
        <taxon>Bacillota</taxon>
        <taxon>Bacilli</taxon>
        <taxon>Bacillales</taxon>
        <taxon>Staphylococcaceae</taxon>
        <taxon>Staphylococcus</taxon>
    </lineage>
</organism>
<dbReference type="PROSITE" id="PS50977">
    <property type="entry name" value="HTH_TETR_2"/>
    <property type="match status" value="1"/>
</dbReference>
<evidence type="ECO:0000313" key="7">
    <source>
        <dbReference type="Proteomes" id="UP000241960"/>
    </source>
</evidence>
<evidence type="ECO:0000313" key="5">
    <source>
        <dbReference type="EMBL" id="PTI73993.1"/>
    </source>
</evidence>
<dbReference type="AlphaFoldDB" id="A0A9Q6MTR0"/>
<dbReference type="InterPro" id="IPR050624">
    <property type="entry name" value="HTH-type_Tx_Regulator"/>
</dbReference>
<dbReference type="PANTHER" id="PTHR43479">
    <property type="entry name" value="ACREF/ENVCD OPERON REPRESSOR-RELATED"/>
    <property type="match status" value="1"/>
</dbReference>
<gene>
    <name evidence="4" type="ORF">BU057_10885</name>
    <name evidence="5" type="ORF">BU058_12245</name>
</gene>
<accession>A0A9Q6MTR0</accession>
<dbReference type="GO" id="GO:0003677">
    <property type="term" value="F:DNA binding"/>
    <property type="evidence" value="ECO:0007669"/>
    <property type="project" value="UniProtKB-UniRule"/>
</dbReference>
<reference evidence="6 7" key="1">
    <citation type="journal article" date="2016" name="Front. Microbiol.">
        <title>Comprehensive Phylogenetic Analysis of Bovine Non-aureus Staphylococci Species Based on Whole-Genome Sequencing.</title>
        <authorList>
            <person name="Naushad S."/>
            <person name="Barkema H.W."/>
            <person name="Luby C."/>
            <person name="Condas L.A."/>
            <person name="Nobrega D.B."/>
            <person name="Carson D.A."/>
            <person name="De Buck J."/>
        </authorList>
    </citation>
    <scope>NUCLEOTIDE SEQUENCE [LARGE SCALE GENOMIC DNA]</scope>
    <source>
        <strain evidence="4 6">SNUC 1084</strain>
        <strain evidence="5 7">SNUC 1231</strain>
    </source>
</reference>
<evidence type="ECO:0000313" key="4">
    <source>
        <dbReference type="EMBL" id="PTI67296.1"/>
    </source>
</evidence>
<evidence type="ECO:0000259" key="3">
    <source>
        <dbReference type="PROSITE" id="PS50977"/>
    </source>
</evidence>
<protein>
    <submittedName>
        <fullName evidence="5">TetR/AcrR family transcriptional regulator</fullName>
    </submittedName>
</protein>
<reference evidence="5" key="2">
    <citation type="submission" date="2018-03" db="EMBL/GenBank/DDBJ databases">
        <authorList>
            <person name="Naushad S."/>
        </authorList>
    </citation>
    <scope>NUCLEOTIDE SEQUENCE</scope>
    <source>
        <strain evidence="4">SNUC 1084</strain>
        <strain evidence="5">SNUC 1231</strain>
    </source>
</reference>
<dbReference type="PANTHER" id="PTHR43479:SF7">
    <property type="entry name" value="TETR-FAMILY TRANSCRIPTIONAL REGULATOR"/>
    <property type="match status" value="1"/>
</dbReference>
<dbReference type="InterPro" id="IPR001647">
    <property type="entry name" value="HTH_TetR"/>
</dbReference>
<dbReference type="Pfam" id="PF00440">
    <property type="entry name" value="TetR_N"/>
    <property type="match status" value="1"/>
</dbReference>
<keyword evidence="6" id="KW-1185">Reference proteome</keyword>
<evidence type="ECO:0000313" key="6">
    <source>
        <dbReference type="Proteomes" id="UP000240859"/>
    </source>
</evidence>
<dbReference type="RefSeq" id="WP_073505484.1">
    <property type="nucleotide sequence ID" value="NZ_CP018199.1"/>
</dbReference>
<feature type="domain" description="HTH tetR-type" evidence="3">
    <location>
        <begin position="11"/>
        <end position="71"/>
    </location>
</feature>